<feature type="signal peptide" evidence="2">
    <location>
        <begin position="1"/>
        <end position="30"/>
    </location>
</feature>
<gene>
    <name evidence="4" type="ORF">Bccel_0393</name>
</gene>
<dbReference type="Pfam" id="PF00415">
    <property type="entry name" value="RCC1"/>
    <property type="match status" value="1"/>
</dbReference>
<feature type="domain" description="Copper amine oxidase-like N-terminal" evidence="3">
    <location>
        <begin position="911"/>
        <end position="1020"/>
    </location>
</feature>
<organism evidence="4 5">
    <name type="scientific">Pseudobacteroides cellulosolvens ATCC 35603 = DSM 2933</name>
    <dbReference type="NCBI Taxonomy" id="398512"/>
    <lineage>
        <taxon>Bacteria</taxon>
        <taxon>Bacillati</taxon>
        <taxon>Bacillota</taxon>
        <taxon>Clostridia</taxon>
        <taxon>Eubacteriales</taxon>
        <taxon>Oscillospiraceae</taxon>
        <taxon>Pseudobacteroides</taxon>
    </lineage>
</organism>
<proteinExistence type="predicted"/>
<dbReference type="EMBL" id="LGTC01000001">
    <property type="protein sequence ID" value="KNY25136.1"/>
    <property type="molecule type" value="Genomic_DNA"/>
</dbReference>
<dbReference type="Gene3D" id="3.30.457.10">
    <property type="entry name" value="Copper amine oxidase-like, N-terminal domain"/>
    <property type="match status" value="1"/>
</dbReference>
<evidence type="ECO:0000259" key="3">
    <source>
        <dbReference type="Pfam" id="PF07833"/>
    </source>
</evidence>
<dbReference type="InterPro" id="IPR036582">
    <property type="entry name" value="Mao_N_sf"/>
</dbReference>
<keyword evidence="1" id="KW-0677">Repeat</keyword>
<dbReference type="AlphaFoldDB" id="A0A0L6JGZ5"/>
<dbReference type="eggNOG" id="COG5184">
    <property type="taxonomic scope" value="Bacteria"/>
</dbReference>
<dbReference type="Gene3D" id="2.130.10.30">
    <property type="entry name" value="Regulator of chromosome condensation 1/beta-lactamase-inhibitor protein II"/>
    <property type="match status" value="2"/>
</dbReference>
<evidence type="ECO:0000313" key="5">
    <source>
        <dbReference type="Proteomes" id="UP000036923"/>
    </source>
</evidence>
<dbReference type="PANTHER" id="PTHR45622">
    <property type="entry name" value="UBIQUITIN-PROTEIN LIGASE E3A-RELATED"/>
    <property type="match status" value="1"/>
</dbReference>
<evidence type="ECO:0000313" key="4">
    <source>
        <dbReference type="EMBL" id="KNY25136.1"/>
    </source>
</evidence>
<keyword evidence="5" id="KW-1185">Reference proteome</keyword>
<dbReference type="InterPro" id="IPR009091">
    <property type="entry name" value="RCC1/BLIP-II"/>
</dbReference>
<dbReference type="InterPro" id="IPR051709">
    <property type="entry name" value="Ub-ligase/GTPase-reg"/>
</dbReference>
<dbReference type="Pfam" id="PF07833">
    <property type="entry name" value="Cu_amine_oxidN1"/>
    <property type="match status" value="1"/>
</dbReference>
<dbReference type="STRING" id="398512.Bccel_0393"/>
<dbReference type="PROSITE" id="PS50012">
    <property type="entry name" value="RCC1_3"/>
    <property type="match status" value="1"/>
</dbReference>
<dbReference type="PANTHER" id="PTHR45622:SF58">
    <property type="entry name" value="REGULATOR OF CHROMOSOME CONDENSATION DOMAIN-CONTAINING PROTEIN"/>
    <property type="match status" value="1"/>
</dbReference>
<dbReference type="InterPro" id="IPR000408">
    <property type="entry name" value="Reg_chr_condens"/>
</dbReference>
<comment type="caution">
    <text evidence="4">The sequence shown here is derived from an EMBL/GenBank/DDBJ whole genome shotgun (WGS) entry which is preliminary data.</text>
</comment>
<dbReference type="OrthoDB" id="27389at2"/>
<feature type="chain" id="PRO_5005565459" evidence="2">
    <location>
        <begin position="31"/>
        <end position="1024"/>
    </location>
</feature>
<dbReference type="SUPFAM" id="SSF55383">
    <property type="entry name" value="Copper amine oxidase, domain N"/>
    <property type="match status" value="1"/>
</dbReference>
<evidence type="ECO:0000256" key="2">
    <source>
        <dbReference type="SAM" id="SignalP"/>
    </source>
</evidence>
<accession>A0A0L6JGZ5</accession>
<dbReference type="InterPro" id="IPR012854">
    <property type="entry name" value="Cu_amine_oxidase-like_N"/>
</dbReference>
<evidence type="ECO:0000256" key="1">
    <source>
        <dbReference type="ARBA" id="ARBA00022737"/>
    </source>
</evidence>
<dbReference type="RefSeq" id="WP_050752991.1">
    <property type="nucleotide sequence ID" value="NZ_KN050763.1"/>
</dbReference>
<keyword evidence="2" id="KW-0732">Signal</keyword>
<reference evidence="5" key="1">
    <citation type="submission" date="2015-07" db="EMBL/GenBank/DDBJ databases">
        <title>Near-Complete Genome Sequence of the Cellulolytic Bacterium Bacteroides (Pseudobacteroides) cellulosolvens ATCC 35603.</title>
        <authorList>
            <person name="Dassa B."/>
            <person name="Utturkar S.M."/>
            <person name="Klingeman D.M."/>
            <person name="Hurt R.A."/>
            <person name="Keller M."/>
            <person name="Xu J."/>
            <person name="Reddy Y.H.K."/>
            <person name="Borovok I."/>
            <person name="Grinberg I.R."/>
            <person name="Lamed R."/>
            <person name="Zhivin O."/>
            <person name="Bayer E.A."/>
            <person name="Brown S.D."/>
        </authorList>
    </citation>
    <scope>NUCLEOTIDE SEQUENCE [LARGE SCALE GENOMIC DNA]</scope>
    <source>
        <strain evidence="5">DSM 2933</strain>
    </source>
</reference>
<protein>
    <submittedName>
        <fullName evidence="4">Copper amine oxidase-like domain-containing protein</fullName>
    </submittedName>
</protein>
<dbReference type="SUPFAM" id="SSF50985">
    <property type="entry name" value="RCC1/BLIP-II"/>
    <property type="match status" value="2"/>
</dbReference>
<dbReference type="Proteomes" id="UP000036923">
    <property type="component" value="Unassembled WGS sequence"/>
</dbReference>
<name>A0A0L6JGZ5_9FIRM</name>
<sequence length="1024" mass="115589">MKKRIRMVNLLTLVAVVLAIIVTNVTNCCAAQSDAYGFIKVAGAIGLKSDGSLWSIPQDDGQKYSRIADGYLDIDTDKYEHSYIALKKDGTLWVWGKNSMGQFALNNIKESEKPIKILDNVKAISGLSALKKDGSLWAWGGDVFYEKESKVNKPVFLYGGVKSIAYGSNCIYVIDNKSTLYAIRNYYCGSELSKGNKVKIAENVKFAANNCYITNDNKLWEIMLTQKDIDDNPSVINYSYDFHPRLVLTNVVYTDSNDDTSFEEVNGTSCAIKDDGSLWVWNMHDMPYGTKCNSLLPQKLMTGIKYAKCGVDNVKIIKNDGSVCFYGFMCPKSIYSIPKLLDRNIIKVYDDFSWVLTKDDTLIGGLFSGYESKGSIVCKDASKNVKWDSSSAVINKPDGGKIEYTFENGGFYVKEYDFDFKKRFGEIIIKNDNTMWEEVHQEFGGPIYKKIDIDGSNIKWIYSNFDYNMYILNNDATLWVSFGKYIPDEDAGSVEYQPPVKLLDDVKDLEFKNNHTFAITNSGDLYGWNYRSYFPGMNIKPVKKFMNGVDSFDRKTEIFDIIKKDKSHWNLRLPVMENNVNDIEIDENDVKKENEDFYEKIAQNAYKDIDNMEGLISYSQYYYIKENGELWVRGFGDISSLSDFNQNVHLDFGKVMDNVVSADHDASHYRGLALCKDGSLWEYGMVLTNEHIMVNQDIAPRKVMEDVKEFKINCNSCAAVKKDGSLYVWGDNQLGQMGNGTTQFVEKPQKILDNVDNIFIGYYSMTALKKDGVLMGWGRGFYEIYQKAFVNNPIRIEAAGNKIYHTGYEAVGVGEDIDVQVKINDAGYTKSVKLVLAGGQNILLDKCYSGYFIGRIPEIKKAGSLKYHIVASDDSGNEIKSKEYNIGIVKNDNVLMDSQNGEFIAKAFRFVIDGKKVVNEYSPLILIKNGRTLVPVSAMASLLKAEIKWDEATKTVNISKNEKNISIRIGSREVAVGKEKVNIDMPAIIVYNQTMLPLRSVCELLGAEVSLDAENQEINIKLIN</sequence>